<name>A0ABM8Q934_9BACT</name>
<protein>
    <recommendedName>
        <fullName evidence="4">DUF1104 domain-containing protein</fullName>
    </recommendedName>
</protein>
<accession>A0ABM8Q934</accession>
<dbReference type="Proteomes" id="UP000789803">
    <property type="component" value="Unassembled WGS sequence"/>
</dbReference>
<proteinExistence type="predicted"/>
<feature type="signal peptide" evidence="1">
    <location>
        <begin position="1"/>
        <end position="18"/>
    </location>
</feature>
<sequence length="110" mass="12868">MKFFATLFFIALTSLSGATWSNMQKSGFNQAWERTKQFSTKENEKIEQYWINEIQPLIEKIAEQVRQKEENIKTLKALEIEINLSDREILFLLEQEKQLLGNEANAKGVK</sequence>
<gene>
    <name evidence="2" type="ORF">LMG7974_01576</name>
</gene>
<organism evidence="2 3">
    <name type="scientific">Campylobacter majalis</name>
    <dbReference type="NCBI Taxonomy" id="2790656"/>
    <lineage>
        <taxon>Bacteria</taxon>
        <taxon>Pseudomonadati</taxon>
        <taxon>Campylobacterota</taxon>
        <taxon>Epsilonproteobacteria</taxon>
        <taxon>Campylobacterales</taxon>
        <taxon>Campylobacteraceae</taxon>
        <taxon>Campylobacter</taxon>
    </lineage>
</organism>
<dbReference type="EMBL" id="CAJHOF010000017">
    <property type="protein sequence ID" value="CAD7289499.1"/>
    <property type="molecule type" value="Genomic_DNA"/>
</dbReference>
<evidence type="ECO:0000313" key="3">
    <source>
        <dbReference type="Proteomes" id="UP000789803"/>
    </source>
</evidence>
<dbReference type="RefSeq" id="WP_229933356.1">
    <property type="nucleotide sequence ID" value="NZ_CAJHOF010000017.1"/>
</dbReference>
<comment type="caution">
    <text evidence="2">The sequence shown here is derived from an EMBL/GenBank/DDBJ whole genome shotgun (WGS) entry which is preliminary data.</text>
</comment>
<evidence type="ECO:0000256" key="1">
    <source>
        <dbReference type="SAM" id="SignalP"/>
    </source>
</evidence>
<keyword evidence="1" id="KW-0732">Signal</keyword>
<keyword evidence="3" id="KW-1185">Reference proteome</keyword>
<feature type="chain" id="PRO_5045350507" description="DUF1104 domain-containing protein" evidence="1">
    <location>
        <begin position="19"/>
        <end position="110"/>
    </location>
</feature>
<evidence type="ECO:0008006" key="4">
    <source>
        <dbReference type="Google" id="ProtNLM"/>
    </source>
</evidence>
<reference evidence="2 3" key="1">
    <citation type="submission" date="2020-11" db="EMBL/GenBank/DDBJ databases">
        <authorList>
            <person name="Peeters C."/>
        </authorList>
    </citation>
    <scope>NUCLEOTIDE SEQUENCE [LARGE SCALE GENOMIC DNA]</scope>
    <source>
        <strain evidence="2 3">LMG 7974</strain>
    </source>
</reference>
<evidence type="ECO:0000313" key="2">
    <source>
        <dbReference type="EMBL" id="CAD7289499.1"/>
    </source>
</evidence>